<name>A0A0F9TLA9_9ZZZZ</name>
<dbReference type="EMBL" id="LAZR01000305">
    <property type="protein sequence ID" value="KKN75712.1"/>
    <property type="molecule type" value="Genomic_DNA"/>
</dbReference>
<accession>A0A0F9TLA9</accession>
<comment type="caution">
    <text evidence="1">The sequence shown here is derived from an EMBL/GenBank/DDBJ whole genome shotgun (WGS) entry which is preliminary data.</text>
</comment>
<dbReference type="AlphaFoldDB" id="A0A0F9TLA9"/>
<sequence length="70" mass="7345">MKITLDIKDGLAATINVNPGTRVERRIDLQDGMLLKVESVGQVALNITAIEPKSMQASSESGASGSLSFA</sequence>
<organism evidence="1">
    <name type="scientific">marine sediment metagenome</name>
    <dbReference type="NCBI Taxonomy" id="412755"/>
    <lineage>
        <taxon>unclassified sequences</taxon>
        <taxon>metagenomes</taxon>
        <taxon>ecological metagenomes</taxon>
    </lineage>
</organism>
<evidence type="ECO:0000313" key="1">
    <source>
        <dbReference type="EMBL" id="KKN75712.1"/>
    </source>
</evidence>
<gene>
    <name evidence="1" type="ORF">LCGC14_0378150</name>
</gene>
<proteinExistence type="predicted"/>
<reference evidence="1" key="1">
    <citation type="journal article" date="2015" name="Nature">
        <title>Complex archaea that bridge the gap between prokaryotes and eukaryotes.</title>
        <authorList>
            <person name="Spang A."/>
            <person name="Saw J.H."/>
            <person name="Jorgensen S.L."/>
            <person name="Zaremba-Niedzwiedzka K."/>
            <person name="Martijn J."/>
            <person name="Lind A.E."/>
            <person name="van Eijk R."/>
            <person name="Schleper C."/>
            <person name="Guy L."/>
            <person name="Ettema T.J."/>
        </authorList>
    </citation>
    <scope>NUCLEOTIDE SEQUENCE</scope>
</reference>
<protein>
    <submittedName>
        <fullName evidence="1">Uncharacterized protein</fullName>
    </submittedName>
</protein>